<comment type="caution">
    <text evidence="2">The sequence shown here is derived from an EMBL/GenBank/DDBJ whole genome shotgun (WGS) entry which is preliminary data.</text>
</comment>
<keyword evidence="3" id="KW-1185">Reference proteome</keyword>
<name>A0AAD3HEE4_9STRA</name>
<dbReference type="Pfam" id="PF08240">
    <property type="entry name" value="ADH_N"/>
    <property type="match status" value="1"/>
</dbReference>
<dbReference type="SUPFAM" id="SSF50129">
    <property type="entry name" value="GroES-like"/>
    <property type="match status" value="1"/>
</dbReference>
<dbReference type="InterPro" id="IPR011032">
    <property type="entry name" value="GroES-like_sf"/>
</dbReference>
<dbReference type="InterPro" id="IPR052585">
    <property type="entry name" value="Lipid_raft_assoc_Zn_ADH"/>
</dbReference>
<dbReference type="PANTHER" id="PTHR43482">
    <property type="entry name" value="PROTEIN AST1-RELATED"/>
    <property type="match status" value="1"/>
</dbReference>
<dbReference type="AlphaFoldDB" id="A0AAD3HEE4"/>
<reference evidence="2 3" key="1">
    <citation type="journal article" date="2021" name="Sci. Rep.">
        <title>The genome of the diatom Chaetoceros tenuissimus carries an ancient integrated fragment of an extant virus.</title>
        <authorList>
            <person name="Hongo Y."/>
            <person name="Kimura K."/>
            <person name="Takaki Y."/>
            <person name="Yoshida Y."/>
            <person name="Baba S."/>
            <person name="Kobayashi G."/>
            <person name="Nagasaki K."/>
            <person name="Hano T."/>
            <person name="Tomaru Y."/>
        </authorList>
    </citation>
    <scope>NUCLEOTIDE SEQUENCE [LARGE SCALE GENOMIC DNA]</scope>
    <source>
        <strain evidence="2 3">NIES-3715</strain>
    </source>
</reference>
<proteinExistence type="predicted"/>
<dbReference type="SMART" id="SM00829">
    <property type="entry name" value="PKS_ER"/>
    <property type="match status" value="1"/>
</dbReference>
<dbReference type="EMBL" id="BLLK01000069">
    <property type="protein sequence ID" value="GFH60590.1"/>
    <property type="molecule type" value="Genomic_DNA"/>
</dbReference>
<dbReference type="PANTHER" id="PTHR43482:SF1">
    <property type="entry name" value="PROTEIN AST1-RELATED"/>
    <property type="match status" value="1"/>
</dbReference>
<dbReference type="SUPFAM" id="SSF51735">
    <property type="entry name" value="NAD(P)-binding Rossmann-fold domains"/>
    <property type="match status" value="1"/>
</dbReference>
<dbReference type="GO" id="GO:0016491">
    <property type="term" value="F:oxidoreductase activity"/>
    <property type="evidence" value="ECO:0007669"/>
    <property type="project" value="InterPro"/>
</dbReference>
<sequence>MKAIISNNYGSISNLHLSLDFPRPASIPKKEILVKTECVALSPGDCRVLSGACKEMQGPPSFPYIPGGDLCGTVLDLNGHDPEILGYDVGDRVATRFTRNRDALAEYCTVSTVMTGKVPANLSSSDAAALASSATIALSLSKRITPEERVLVIGAGGGVGSHLLQFLKLKSVKFLAAATHDCERMSKDPFHLDALLDYTNTDIYEFSNWQNVGVDEQFDTVVDLSGGSWLHFLDQIKLPENERVARMIVKPSSKKGRYLTLVPDVYNFEIHTVWQGMKLFLFQNLFRAFYSRFFRRNRLPAHTFAMSLDNDLDIMKETLKLASEKKILACVDDRGPFEFSTDGVQAAFEVQKSRKVKGKVIVQVSDQTNVNPQSR</sequence>
<feature type="domain" description="Enoyl reductase (ER)" evidence="1">
    <location>
        <begin position="10"/>
        <end position="362"/>
    </location>
</feature>
<evidence type="ECO:0000313" key="2">
    <source>
        <dbReference type="EMBL" id="GFH60590.1"/>
    </source>
</evidence>
<dbReference type="InterPro" id="IPR036291">
    <property type="entry name" value="NAD(P)-bd_dom_sf"/>
</dbReference>
<dbReference type="InterPro" id="IPR020843">
    <property type="entry name" value="ER"/>
</dbReference>
<dbReference type="Gene3D" id="3.90.180.10">
    <property type="entry name" value="Medium-chain alcohol dehydrogenases, catalytic domain"/>
    <property type="match status" value="1"/>
</dbReference>
<evidence type="ECO:0000313" key="3">
    <source>
        <dbReference type="Proteomes" id="UP001054902"/>
    </source>
</evidence>
<dbReference type="Proteomes" id="UP001054902">
    <property type="component" value="Unassembled WGS sequence"/>
</dbReference>
<gene>
    <name evidence="2" type="ORF">CTEN210_17066</name>
</gene>
<evidence type="ECO:0000259" key="1">
    <source>
        <dbReference type="SMART" id="SM00829"/>
    </source>
</evidence>
<dbReference type="InterPro" id="IPR013154">
    <property type="entry name" value="ADH-like_N"/>
</dbReference>
<dbReference type="Gene3D" id="3.40.50.720">
    <property type="entry name" value="NAD(P)-binding Rossmann-like Domain"/>
    <property type="match status" value="1"/>
</dbReference>
<organism evidence="2 3">
    <name type="scientific">Chaetoceros tenuissimus</name>
    <dbReference type="NCBI Taxonomy" id="426638"/>
    <lineage>
        <taxon>Eukaryota</taxon>
        <taxon>Sar</taxon>
        <taxon>Stramenopiles</taxon>
        <taxon>Ochrophyta</taxon>
        <taxon>Bacillariophyta</taxon>
        <taxon>Coscinodiscophyceae</taxon>
        <taxon>Chaetocerotophycidae</taxon>
        <taxon>Chaetocerotales</taxon>
        <taxon>Chaetocerotaceae</taxon>
        <taxon>Chaetoceros</taxon>
    </lineage>
</organism>
<accession>A0AAD3HEE4</accession>
<protein>
    <recommendedName>
        <fullName evidence="1">Enoyl reductase (ER) domain-containing protein</fullName>
    </recommendedName>
</protein>